<evidence type="ECO:0000313" key="1">
    <source>
        <dbReference type="EMBL" id="OAR00900.1"/>
    </source>
</evidence>
<organism evidence="1 2">
    <name type="scientific">Cordyceps confragosa</name>
    <name type="common">Lecanicillium lecanii</name>
    <dbReference type="NCBI Taxonomy" id="2714763"/>
    <lineage>
        <taxon>Eukaryota</taxon>
        <taxon>Fungi</taxon>
        <taxon>Dikarya</taxon>
        <taxon>Ascomycota</taxon>
        <taxon>Pezizomycotina</taxon>
        <taxon>Sordariomycetes</taxon>
        <taxon>Hypocreomycetidae</taxon>
        <taxon>Hypocreales</taxon>
        <taxon>Cordycipitaceae</taxon>
        <taxon>Akanthomyces</taxon>
    </lineage>
</organism>
<keyword evidence="2" id="KW-1185">Reference proteome</keyword>
<comment type="caution">
    <text evidence="1">The sequence shown here is derived from an EMBL/GenBank/DDBJ whole genome shotgun (WGS) entry which is preliminary data.</text>
</comment>
<dbReference type="EMBL" id="LUKN01001469">
    <property type="protein sequence ID" value="OAR00900.1"/>
    <property type="molecule type" value="Genomic_DNA"/>
</dbReference>
<accession>A0A179IGL5</accession>
<proteinExistence type="predicted"/>
<gene>
    <name evidence="1" type="ORF">LLEC1_00660</name>
</gene>
<evidence type="ECO:0000313" key="2">
    <source>
        <dbReference type="Proteomes" id="UP000243081"/>
    </source>
</evidence>
<reference evidence="1 2" key="1">
    <citation type="submission" date="2016-03" db="EMBL/GenBank/DDBJ databases">
        <title>Fine-scale spatial genetic structure of a fungal parasite of coffee scale insects.</title>
        <authorList>
            <person name="Jackson D."/>
            <person name="Zemenick K.A."/>
            <person name="Malloure B."/>
            <person name="Quandt C.A."/>
            <person name="James T.Y."/>
        </authorList>
    </citation>
    <scope>NUCLEOTIDE SEQUENCE [LARGE SCALE GENOMIC DNA]</scope>
    <source>
        <strain evidence="1 2">UM487</strain>
    </source>
</reference>
<protein>
    <submittedName>
        <fullName evidence="1">Uncharacterized protein</fullName>
    </submittedName>
</protein>
<dbReference type="Proteomes" id="UP000243081">
    <property type="component" value="Unassembled WGS sequence"/>
</dbReference>
<sequence>MPSLRTFLVSDPFQRHVLKWQICSRFKMQASMQPAWLICTRATSSSTRNRTSRPSSTSSGHTHYVHRCRLRYWLIYGAVDGFQDPKYRQKYEEVLEESSAVENLKRNGLTREADLQPKTWCIGSWFLKAVSIPQSMYNPFDRHIAQFQRGAFWTYLDWHCGLQALSLIDRQLG</sequence>
<name>A0A179IGL5_CORDF</name>
<dbReference type="AlphaFoldDB" id="A0A179IGL5"/>